<dbReference type="InterPro" id="IPR043502">
    <property type="entry name" value="DNA/RNA_pol_sf"/>
</dbReference>
<dbReference type="Proteomes" id="UP001066276">
    <property type="component" value="Chromosome 5"/>
</dbReference>
<proteinExistence type="predicted"/>
<comment type="caution">
    <text evidence="2">The sequence shown here is derived from an EMBL/GenBank/DDBJ whole genome shotgun (WGS) entry which is preliminary data.</text>
</comment>
<keyword evidence="3" id="KW-1185">Reference proteome</keyword>
<dbReference type="EMBL" id="JANPWB010000009">
    <property type="protein sequence ID" value="KAJ1156952.1"/>
    <property type="molecule type" value="Genomic_DNA"/>
</dbReference>
<name>A0AAV7RZ20_PLEWA</name>
<gene>
    <name evidence="2" type="ORF">NDU88_009668</name>
</gene>
<evidence type="ECO:0000313" key="3">
    <source>
        <dbReference type="Proteomes" id="UP001066276"/>
    </source>
</evidence>
<organism evidence="2 3">
    <name type="scientific">Pleurodeles waltl</name>
    <name type="common">Iberian ribbed newt</name>
    <dbReference type="NCBI Taxonomy" id="8319"/>
    <lineage>
        <taxon>Eukaryota</taxon>
        <taxon>Metazoa</taxon>
        <taxon>Chordata</taxon>
        <taxon>Craniata</taxon>
        <taxon>Vertebrata</taxon>
        <taxon>Euteleostomi</taxon>
        <taxon>Amphibia</taxon>
        <taxon>Batrachia</taxon>
        <taxon>Caudata</taxon>
        <taxon>Salamandroidea</taxon>
        <taxon>Salamandridae</taxon>
        <taxon>Pleurodelinae</taxon>
        <taxon>Pleurodeles</taxon>
    </lineage>
</organism>
<dbReference type="AlphaFoldDB" id="A0AAV7RZ20"/>
<dbReference type="PANTHER" id="PTHR33332">
    <property type="entry name" value="REVERSE TRANSCRIPTASE DOMAIN-CONTAINING PROTEIN"/>
    <property type="match status" value="1"/>
</dbReference>
<dbReference type="PROSITE" id="PS50878">
    <property type="entry name" value="RT_POL"/>
    <property type="match status" value="1"/>
</dbReference>
<feature type="domain" description="Reverse transcriptase" evidence="1">
    <location>
        <begin position="1"/>
        <end position="144"/>
    </location>
</feature>
<protein>
    <recommendedName>
        <fullName evidence="1">Reverse transcriptase domain-containing protein</fullName>
    </recommendedName>
</protein>
<dbReference type="Pfam" id="PF00078">
    <property type="entry name" value="RVT_1"/>
    <property type="match status" value="1"/>
</dbReference>
<evidence type="ECO:0000259" key="1">
    <source>
        <dbReference type="PROSITE" id="PS50878"/>
    </source>
</evidence>
<reference evidence="2" key="1">
    <citation type="journal article" date="2022" name="bioRxiv">
        <title>Sequencing and chromosome-scale assembly of the giantPleurodeles waltlgenome.</title>
        <authorList>
            <person name="Brown T."/>
            <person name="Elewa A."/>
            <person name="Iarovenko S."/>
            <person name="Subramanian E."/>
            <person name="Araus A.J."/>
            <person name="Petzold A."/>
            <person name="Susuki M."/>
            <person name="Suzuki K.-i.T."/>
            <person name="Hayashi T."/>
            <person name="Toyoda A."/>
            <person name="Oliveira C."/>
            <person name="Osipova E."/>
            <person name="Leigh N.D."/>
            <person name="Simon A."/>
            <person name="Yun M.H."/>
        </authorList>
    </citation>
    <scope>NUCLEOTIDE SEQUENCE</scope>
    <source>
        <strain evidence="2">20211129_DDA</strain>
        <tissue evidence="2">Liver</tissue>
    </source>
</reference>
<accession>A0AAV7RZ20</accession>
<dbReference type="InterPro" id="IPR000477">
    <property type="entry name" value="RT_dom"/>
</dbReference>
<dbReference type="SUPFAM" id="SSF56672">
    <property type="entry name" value="DNA/RNA polymerases"/>
    <property type="match status" value="1"/>
</dbReference>
<sequence>MLPFPAKVIEKAVSRQLTRFLEENCTLDPSQSGFCSNHSTKTALITADIRNILDNGEIAALILLDLSAAFDTVCHHTLRSRLSSAGIRDRALDWLTSFLPGRTQRVRLPPFCYATTKIICGVPQGSSLSPTLFIVHMAQLTNIA</sequence>
<evidence type="ECO:0000313" key="2">
    <source>
        <dbReference type="EMBL" id="KAJ1156952.1"/>
    </source>
</evidence>